<feature type="compositionally biased region" description="Gly residues" evidence="1">
    <location>
        <begin position="36"/>
        <end position="46"/>
    </location>
</feature>
<dbReference type="InterPro" id="IPR018800">
    <property type="entry name" value="PRCC"/>
</dbReference>
<dbReference type="EMBL" id="KV454012">
    <property type="protein sequence ID" value="ODV96694.1"/>
    <property type="molecule type" value="Genomic_DNA"/>
</dbReference>
<sequence>MNNLINYTSSSDGEEENILDKKIELPKPNFMNQGPSGSGSNGGSGGDSNDSNNNKVTATNRVLGGGLKNTFIDSAVSFDTDNIVLKESDVKITDFVPSSMRKKKKGVIIQKTDEKLHEDKKPTTELDLKLDLFGDTSKNNTKRRTDFAKLAPSVASINYGKPNIESSSSIQHETHKEKKEEINFSVTTSKDSRKRQKIDESKLIDFNVDKFYEKNNEAINKGELSFEDLQRQNKKLKFYNSSGKNQLNELIKFNEQNTDKLSDKFNTERSLKQKIGKKYGF</sequence>
<dbReference type="AlphaFoldDB" id="A0A1E4TY89"/>
<name>A0A1E4TY89_PACTA</name>
<organism evidence="2 3">
    <name type="scientific">Pachysolen tannophilus NRRL Y-2460</name>
    <dbReference type="NCBI Taxonomy" id="669874"/>
    <lineage>
        <taxon>Eukaryota</taxon>
        <taxon>Fungi</taxon>
        <taxon>Dikarya</taxon>
        <taxon>Ascomycota</taxon>
        <taxon>Saccharomycotina</taxon>
        <taxon>Pichiomycetes</taxon>
        <taxon>Pachysolenaceae</taxon>
        <taxon>Pachysolen</taxon>
    </lineage>
</organism>
<evidence type="ECO:0000313" key="2">
    <source>
        <dbReference type="EMBL" id="ODV96694.1"/>
    </source>
</evidence>
<accession>A0A1E4TY89</accession>
<evidence type="ECO:0000256" key="1">
    <source>
        <dbReference type="SAM" id="MobiDB-lite"/>
    </source>
</evidence>
<dbReference type="Proteomes" id="UP000094236">
    <property type="component" value="Unassembled WGS sequence"/>
</dbReference>
<protein>
    <submittedName>
        <fullName evidence="2">Uncharacterized protein</fullName>
    </submittedName>
</protein>
<evidence type="ECO:0000313" key="3">
    <source>
        <dbReference type="Proteomes" id="UP000094236"/>
    </source>
</evidence>
<dbReference type="OrthoDB" id="3994209at2759"/>
<feature type="region of interest" description="Disordered" evidence="1">
    <location>
        <begin position="23"/>
        <end position="59"/>
    </location>
</feature>
<reference evidence="3" key="1">
    <citation type="submission" date="2016-05" db="EMBL/GenBank/DDBJ databases">
        <title>Comparative genomics of biotechnologically important yeasts.</title>
        <authorList>
            <consortium name="DOE Joint Genome Institute"/>
            <person name="Riley R."/>
            <person name="Haridas S."/>
            <person name="Wolfe K.H."/>
            <person name="Lopes M.R."/>
            <person name="Hittinger C.T."/>
            <person name="Goker M."/>
            <person name="Salamov A."/>
            <person name="Wisecaver J."/>
            <person name="Long T.M."/>
            <person name="Aerts A.L."/>
            <person name="Barry K."/>
            <person name="Choi C."/>
            <person name="Clum A."/>
            <person name="Coughlan A.Y."/>
            <person name="Deshpande S."/>
            <person name="Douglass A.P."/>
            <person name="Hanson S.J."/>
            <person name="Klenk H.-P."/>
            <person name="Labutti K."/>
            <person name="Lapidus A."/>
            <person name="Lindquist E."/>
            <person name="Lipzen A."/>
            <person name="Meier-Kolthoff J.P."/>
            <person name="Ohm R.A."/>
            <person name="Otillar R.P."/>
            <person name="Pangilinan J."/>
            <person name="Peng Y."/>
            <person name="Rokas A."/>
            <person name="Rosa C.A."/>
            <person name="Scheuner C."/>
            <person name="Sibirny A.A."/>
            <person name="Slot J.C."/>
            <person name="Stielow J.B."/>
            <person name="Sun H."/>
            <person name="Kurtzman C.P."/>
            <person name="Blackwell M."/>
            <person name="Grigoriev I.V."/>
            <person name="Jeffries T.W."/>
        </authorList>
    </citation>
    <scope>NUCLEOTIDE SEQUENCE [LARGE SCALE GENOMIC DNA]</scope>
    <source>
        <strain evidence="3">NRRL Y-2460</strain>
    </source>
</reference>
<dbReference type="Pfam" id="PF10253">
    <property type="entry name" value="PRCC"/>
    <property type="match status" value="1"/>
</dbReference>
<gene>
    <name evidence="2" type="ORF">PACTADRAFT_48516</name>
</gene>
<keyword evidence="3" id="KW-1185">Reference proteome</keyword>
<proteinExistence type="predicted"/>